<reference evidence="3" key="2">
    <citation type="submission" date="2025-09" db="UniProtKB">
        <authorList>
            <consortium name="Ensembl"/>
        </authorList>
    </citation>
    <scope>IDENTIFICATION</scope>
</reference>
<dbReference type="SMART" id="SM00257">
    <property type="entry name" value="LysM"/>
    <property type="match status" value="1"/>
</dbReference>
<dbReference type="CDD" id="cd00118">
    <property type="entry name" value="LysM"/>
    <property type="match status" value="1"/>
</dbReference>
<dbReference type="Gene3D" id="3.10.350.10">
    <property type="entry name" value="LysM domain"/>
    <property type="match status" value="1"/>
</dbReference>
<proteinExistence type="predicted"/>
<feature type="domain" description="LysM" evidence="2">
    <location>
        <begin position="39"/>
        <end position="83"/>
    </location>
</feature>
<name>A0A3Q4AHK8_MOLML</name>
<dbReference type="STRING" id="94237.ENSMMOP00000003675"/>
<sequence>QFFPTRLSPLSGGLLRASRAKSYGSLVRSPLSPARQRCVEHTIQPGETLQGLALKYGVSMEQIKRANRMYTNDSIFLKKSLSIPVLSDLDCHNSGMDLLLEDSKEDNAGCASADKRNIAQISCEKEQGDGRERPSDLSPVEFLKRLDALIYQSNQAAVRGCQEAEKRTSVWRPLTRSQSVISSSGMQQQAAYGGVPLTITKLTKNLRDREDEIFQL</sequence>
<keyword evidence="4" id="KW-1185">Reference proteome</keyword>
<evidence type="ECO:0000256" key="1">
    <source>
        <dbReference type="ARBA" id="ARBA00040996"/>
    </source>
</evidence>
<protein>
    <recommendedName>
        <fullName evidence="1">LysM and putative peptidoglycan-binding domain-containing protein 1</fullName>
    </recommendedName>
</protein>
<dbReference type="Proteomes" id="UP000261620">
    <property type="component" value="Unplaced"/>
</dbReference>
<reference evidence="3" key="1">
    <citation type="submission" date="2025-08" db="UniProtKB">
        <authorList>
            <consortium name="Ensembl"/>
        </authorList>
    </citation>
    <scope>IDENTIFICATION</scope>
</reference>
<organism evidence="3 4">
    <name type="scientific">Mola mola</name>
    <name type="common">Ocean sunfish</name>
    <name type="synonym">Tetraodon mola</name>
    <dbReference type="NCBI Taxonomy" id="94237"/>
    <lineage>
        <taxon>Eukaryota</taxon>
        <taxon>Metazoa</taxon>
        <taxon>Chordata</taxon>
        <taxon>Craniata</taxon>
        <taxon>Vertebrata</taxon>
        <taxon>Euteleostomi</taxon>
        <taxon>Actinopterygii</taxon>
        <taxon>Neopterygii</taxon>
        <taxon>Teleostei</taxon>
        <taxon>Neoteleostei</taxon>
        <taxon>Acanthomorphata</taxon>
        <taxon>Eupercaria</taxon>
        <taxon>Tetraodontiformes</taxon>
        <taxon>Molidae</taxon>
        <taxon>Mola</taxon>
    </lineage>
</organism>
<dbReference type="InterPro" id="IPR036779">
    <property type="entry name" value="LysM_dom_sf"/>
</dbReference>
<dbReference type="InterPro" id="IPR018392">
    <property type="entry name" value="LysM"/>
</dbReference>
<evidence type="ECO:0000313" key="3">
    <source>
        <dbReference type="Ensembl" id="ENSMMOP00000003675.1"/>
    </source>
</evidence>
<dbReference type="AlphaFoldDB" id="A0A3Q4AHK8"/>
<evidence type="ECO:0000259" key="2">
    <source>
        <dbReference type="PROSITE" id="PS51782"/>
    </source>
</evidence>
<accession>A0A3Q4AHK8</accession>
<dbReference type="PANTHER" id="PTHR20932:SF2">
    <property type="entry name" value="AND PUTATIVE PEPTIDOGLYCAN-BINDING DOMAIN-CONTAINING PROTEIN 1-RELATED"/>
    <property type="match status" value="1"/>
</dbReference>
<dbReference type="PROSITE" id="PS51782">
    <property type="entry name" value="LYSM"/>
    <property type="match status" value="1"/>
</dbReference>
<dbReference type="InterPro" id="IPR045030">
    <property type="entry name" value="LYSM1-4"/>
</dbReference>
<evidence type="ECO:0000313" key="4">
    <source>
        <dbReference type="Proteomes" id="UP000261620"/>
    </source>
</evidence>
<dbReference type="SUPFAM" id="SSF54106">
    <property type="entry name" value="LysM domain"/>
    <property type="match status" value="1"/>
</dbReference>
<dbReference type="PANTHER" id="PTHR20932">
    <property type="entry name" value="LYSM AND PUTATIVE PEPTIDOGLYCAN-BINDING DOMAIN-CONTAINING PROTEIN"/>
    <property type="match status" value="1"/>
</dbReference>
<dbReference type="Pfam" id="PF01476">
    <property type="entry name" value="LysM"/>
    <property type="match status" value="1"/>
</dbReference>
<dbReference type="Ensembl" id="ENSMMOT00000003740.1">
    <property type="protein sequence ID" value="ENSMMOP00000003675.1"/>
    <property type="gene ID" value="ENSMMOG00000002942.1"/>
</dbReference>